<comment type="caution">
    <text evidence="2">The sequence shown here is derived from an EMBL/GenBank/DDBJ whole genome shotgun (WGS) entry which is preliminary data.</text>
</comment>
<dbReference type="SUPFAM" id="SSF56672">
    <property type="entry name" value="DNA/RNA polymerases"/>
    <property type="match status" value="1"/>
</dbReference>
<dbReference type="OrthoDB" id="7553051at2759"/>
<evidence type="ECO:0000313" key="4">
    <source>
        <dbReference type="Proteomes" id="UP000663829"/>
    </source>
</evidence>
<keyword evidence="4" id="KW-1185">Reference proteome</keyword>
<reference evidence="2" key="1">
    <citation type="submission" date="2021-02" db="EMBL/GenBank/DDBJ databases">
        <authorList>
            <person name="Nowell W R."/>
        </authorList>
    </citation>
    <scope>NUCLEOTIDE SEQUENCE</scope>
</reference>
<evidence type="ECO:0000313" key="2">
    <source>
        <dbReference type="EMBL" id="CAF1523473.1"/>
    </source>
</evidence>
<dbReference type="EMBL" id="CAJOBC010089634">
    <property type="protein sequence ID" value="CAF4382582.1"/>
    <property type="molecule type" value="Genomic_DNA"/>
</dbReference>
<dbReference type="InterPro" id="IPR000477">
    <property type="entry name" value="RT_dom"/>
</dbReference>
<feature type="non-terminal residue" evidence="2">
    <location>
        <position position="1"/>
    </location>
</feature>
<proteinExistence type="predicted"/>
<dbReference type="PANTHER" id="PTHR21301">
    <property type="entry name" value="REVERSE TRANSCRIPTASE"/>
    <property type="match status" value="1"/>
</dbReference>
<dbReference type="Pfam" id="PF00078">
    <property type="entry name" value="RVT_1"/>
    <property type="match status" value="1"/>
</dbReference>
<sequence>RIDEDERSLLKKGLNFIPTQPLNETKFVAKLVARAEAGIYRKSLGDREEIVSEVKRVLEQQIQADKKKYFENLSRTQKKAIKKLKEDEEIIVIPADKGGRVVVMNVTDYIKKIREKLDTKAYELLEEDPSKSIHKKLELLLAELVGRNEIDQDEMEMLLENKKIPFVRGQLKVHKPDKSMRLIVSMRDTMGSALTKFITNITKSVADNNRSIKNTQDLVTKLYKLKVKKTSKLASLDITDLFTSVDREKVIVIVSDLLDQDESWKSKTSLTKENLLRLIEFSIENVIFQFGSQFYKQVYGLPIASSISPFLAGTAVNNFLFKNWNFEEYPYIGLARYVDDILLISELDKVQIEQLVKELNSKNDLQFTSEYEKNHKIPFLDVLIWINEKSDEIGTSWYRKETASTRLLDFNSDH</sequence>
<dbReference type="InterPro" id="IPR043502">
    <property type="entry name" value="DNA/RNA_pol_sf"/>
</dbReference>
<accession>A0A815USR7</accession>
<protein>
    <recommendedName>
        <fullName evidence="1">Reverse transcriptase domain-containing protein</fullName>
    </recommendedName>
</protein>
<dbReference type="Proteomes" id="UP000663829">
    <property type="component" value="Unassembled WGS sequence"/>
</dbReference>
<evidence type="ECO:0000313" key="3">
    <source>
        <dbReference type="EMBL" id="CAF4382582.1"/>
    </source>
</evidence>
<dbReference type="AlphaFoldDB" id="A0A815USR7"/>
<dbReference type="PANTHER" id="PTHR21301:SF10">
    <property type="entry name" value="REVERSE TRANSCRIPTASE DOMAIN-CONTAINING PROTEIN"/>
    <property type="match status" value="1"/>
</dbReference>
<dbReference type="EMBL" id="CAJNOQ010024074">
    <property type="protein sequence ID" value="CAF1523473.1"/>
    <property type="molecule type" value="Genomic_DNA"/>
</dbReference>
<organism evidence="2 4">
    <name type="scientific">Didymodactylos carnosus</name>
    <dbReference type="NCBI Taxonomy" id="1234261"/>
    <lineage>
        <taxon>Eukaryota</taxon>
        <taxon>Metazoa</taxon>
        <taxon>Spiralia</taxon>
        <taxon>Gnathifera</taxon>
        <taxon>Rotifera</taxon>
        <taxon>Eurotatoria</taxon>
        <taxon>Bdelloidea</taxon>
        <taxon>Philodinida</taxon>
        <taxon>Philodinidae</taxon>
        <taxon>Didymodactylos</taxon>
    </lineage>
</organism>
<dbReference type="Proteomes" id="UP000681722">
    <property type="component" value="Unassembled WGS sequence"/>
</dbReference>
<feature type="non-terminal residue" evidence="2">
    <location>
        <position position="414"/>
    </location>
</feature>
<evidence type="ECO:0000259" key="1">
    <source>
        <dbReference type="PROSITE" id="PS50878"/>
    </source>
</evidence>
<name>A0A815USR7_9BILA</name>
<feature type="domain" description="Reverse transcriptase" evidence="1">
    <location>
        <begin position="154"/>
        <end position="397"/>
    </location>
</feature>
<gene>
    <name evidence="2" type="ORF">GPM918_LOCUS37662</name>
    <name evidence="3" type="ORF">SRO942_LOCUS38435</name>
</gene>
<dbReference type="PROSITE" id="PS50878">
    <property type="entry name" value="RT_POL"/>
    <property type="match status" value="1"/>
</dbReference>